<name>A0A853B881_9PSEU</name>
<gene>
    <name evidence="1" type="ORF">HNR02_004846</name>
</gene>
<comment type="caution">
    <text evidence="1">The sequence shown here is derived from an EMBL/GenBank/DDBJ whole genome shotgun (WGS) entry which is preliminary data.</text>
</comment>
<organism evidence="1 2">
    <name type="scientific">Amycolatopsis endophytica</name>
    <dbReference type="NCBI Taxonomy" id="860233"/>
    <lineage>
        <taxon>Bacteria</taxon>
        <taxon>Bacillati</taxon>
        <taxon>Actinomycetota</taxon>
        <taxon>Actinomycetes</taxon>
        <taxon>Pseudonocardiales</taxon>
        <taxon>Pseudonocardiaceae</taxon>
        <taxon>Amycolatopsis</taxon>
    </lineage>
</organism>
<dbReference type="EMBL" id="JACCFK010000001">
    <property type="protein sequence ID" value="NYI91523.1"/>
    <property type="molecule type" value="Genomic_DNA"/>
</dbReference>
<evidence type="ECO:0008006" key="3">
    <source>
        <dbReference type="Google" id="ProtNLM"/>
    </source>
</evidence>
<dbReference type="Proteomes" id="UP000549616">
    <property type="component" value="Unassembled WGS sequence"/>
</dbReference>
<accession>A0A853B881</accession>
<protein>
    <recommendedName>
        <fullName evidence="3">Asp23/Gls24 family envelope stress response protein</fullName>
    </recommendedName>
</protein>
<sequence length="97" mass="10042">MTAGVEIDAGRIATAVQACPLVAGLHSGRLGEIATYLPGRRVPGVRIRPEEITVGVIGRYPAPVTDIGREVRAAVGPVGRAVHVWIGDITADGPRPA</sequence>
<proteinExistence type="predicted"/>
<evidence type="ECO:0000313" key="2">
    <source>
        <dbReference type="Proteomes" id="UP000549616"/>
    </source>
</evidence>
<keyword evidence="2" id="KW-1185">Reference proteome</keyword>
<dbReference type="RefSeq" id="WP_179775397.1">
    <property type="nucleotide sequence ID" value="NZ_JACCFK010000001.1"/>
</dbReference>
<dbReference type="AlphaFoldDB" id="A0A853B881"/>
<evidence type="ECO:0000313" key="1">
    <source>
        <dbReference type="EMBL" id="NYI91523.1"/>
    </source>
</evidence>
<reference evidence="1 2" key="1">
    <citation type="submission" date="2020-07" db="EMBL/GenBank/DDBJ databases">
        <title>Sequencing the genomes of 1000 actinobacteria strains.</title>
        <authorList>
            <person name="Klenk H.-P."/>
        </authorList>
    </citation>
    <scope>NUCLEOTIDE SEQUENCE [LARGE SCALE GENOMIC DNA]</scope>
    <source>
        <strain evidence="1 2">DSM 104006</strain>
    </source>
</reference>